<dbReference type="Pfam" id="PF14559">
    <property type="entry name" value="TPR_19"/>
    <property type="match status" value="1"/>
</dbReference>
<evidence type="ECO:0000313" key="5">
    <source>
        <dbReference type="Proteomes" id="UP000009071"/>
    </source>
</evidence>
<dbReference type="Pfam" id="PF07719">
    <property type="entry name" value="TPR_2"/>
    <property type="match status" value="1"/>
</dbReference>
<dbReference type="InterPro" id="IPR011990">
    <property type="entry name" value="TPR-like_helical_dom_sf"/>
</dbReference>
<dbReference type="InterPro" id="IPR051685">
    <property type="entry name" value="Ycf3/AcsC/BcsC/TPR_MFPF"/>
</dbReference>
<keyword evidence="2 3" id="KW-0802">TPR repeat</keyword>
<gene>
    <name evidence="4" type="ordered locus">DMR_11620</name>
</gene>
<dbReference type="HOGENOM" id="CLU_069326_1_0_7"/>
<evidence type="ECO:0000313" key="4">
    <source>
        <dbReference type="EMBL" id="BAH74653.1"/>
    </source>
</evidence>
<dbReference type="PANTHER" id="PTHR44943:SF8">
    <property type="entry name" value="TPR REPEAT-CONTAINING PROTEIN MJ0263"/>
    <property type="match status" value="1"/>
</dbReference>
<dbReference type="Gene3D" id="1.25.40.10">
    <property type="entry name" value="Tetratricopeptide repeat domain"/>
    <property type="match status" value="2"/>
</dbReference>
<evidence type="ECO:0000256" key="3">
    <source>
        <dbReference type="PROSITE-ProRule" id="PRU00339"/>
    </source>
</evidence>
<accession>C4XLR5</accession>
<organism evidence="4 5">
    <name type="scientific">Solidesulfovibrio magneticus (strain ATCC 700980 / DSM 13731 / RS-1)</name>
    <name type="common">Desulfovibrio magneticus</name>
    <dbReference type="NCBI Taxonomy" id="573370"/>
    <lineage>
        <taxon>Bacteria</taxon>
        <taxon>Pseudomonadati</taxon>
        <taxon>Thermodesulfobacteriota</taxon>
        <taxon>Desulfovibrionia</taxon>
        <taxon>Desulfovibrionales</taxon>
        <taxon>Desulfovibrionaceae</taxon>
        <taxon>Solidesulfovibrio</taxon>
    </lineage>
</organism>
<dbReference type="eggNOG" id="COG0457">
    <property type="taxonomic scope" value="Bacteria"/>
</dbReference>
<dbReference type="Proteomes" id="UP000009071">
    <property type="component" value="Chromosome"/>
</dbReference>
<protein>
    <submittedName>
        <fullName evidence="4">Uncharacterized protein</fullName>
    </submittedName>
</protein>
<name>C4XLR5_SOLM1</name>
<dbReference type="STRING" id="573370.DMR_11620"/>
<dbReference type="EMBL" id="AP010904">
    <property type="protein sequence ID" value="BAH74653.1"/>
    <property type="molecule type" value="Genomic_DNA"/>
</dbReference>
<dbReference type="InterPro" id="IPR019734">
    <property type="entry name" value="TPR_rpt"/>
</dbReference>
<dbReference type="KEGG" id="dma:DMR_11620"/>
<dbReference type="PROSITE" id="PS50005">
    <property type="entry name" value="TPR"/>
    <property type="match status" value="2"/>
</dbReference>
<dbReference type="InterPro" id="IPR013105">
    <property type="entry name" value="TPR_2"/>
</dbReference>
<sequence length="289" mass="31433">MDYPAPVCSSAGQAHQRQGGLYDAMTGKIGAKRFAVAVSVRETYKTGFGGTTQSAERAIYYYAEKTPEAGISVQALNGNSVPSGEVTPITEEEFLQKFKPEPLMYYNLVKPRMEAMQAELERGEKHLEAGRLERAEESFQKALAYDAENLRAIFGLGNAYLSGGKLDDARDIFDKIMGIELAFGPENKFLFNEFGIRMRKAGLLALAKSYYEKALAVSENDENLLFNLGRVLYELEEYDGAVEAAERCLALNSGFLIAAKLAKAARRQAATAAIGDATPGAASPPAQDV</sequence>
<dbReference type="SMART" id="SM00028">
    <property type="entry name" value="TPR"/>
    <property type="match status" value="3"/>
</dbReference>
<feature type="repeat" description="TPR" evidence="3">
    <location>
        <begin position="116"/>
        <end position="149"/>
    </location>
</feature>
<dbReference type="PANTHER" id="PTHR44943">
    <property type="entry name" value="CELLULOSE SYNTHASE OPERON PROTEIN C"/>
    <property type="match status" value="1"/>
</dbReference>
<reference evidence="4 5" key="1">
    <citation type="journal article" date="2009" name="Genome Res.">
        <title>Whole genome sequence of Desulfovibrio magneticus strain RS-1 revealed common gene clusters in magnetotactic bacteria.</title>
        <authorList>
            <person name="Nakazawa H."/>
            <person name="Arakaki A."/>
            <person name="Narita-Yamada S."/>
            <person name="Yashiro I."/>
            <person name="Jinno K."/>
            <person name="Aoki N."/>
            <person name="Tsuruyama A."/>
            <person name="Okamura Y."/>
            <person name="Tanikawa S."/>
            <person name="Fujita N."/>
            <person name="Takeyama H."/>
            <person name="Matsunaga T."/>
        </authorList>
    </citation>
    <scope>NUCLEOTIDE SEQUENCE [LARGE SCALE GENOMIC DNA]</scope>
    <source>
        <strain evidence="5">ATCC 700980 / DSM 13731 / RS-1</strain>
    </source>
</reference>
<keyword evidence="5" id="KW-1185">Reference proteome</keyword>
<feature type="repeat" description="TPR" evidence="3">
    <location>
        <begin position="222"/>
        <end position="255"/>
    </location>
</feature>
<evidence type="ECO:0000256" key="1">
    <source>
        <dbReference type="ARBA" id="ARBA00022737"/>
    </source>
</evidence>
<proteinExistence type="predicted"/>
<evidence type="ECO:0000256" key="2">
    <source>
        <dbReference type="ARBA" id="ARBA00022803"/>
    </source>
</evidence>
<dbReference type="AlphaFoldDB" id="C4XLR5"/>
<dbReference type="SUPFAM" id="SSF48452">
    <property type="entry name" value="TPR-like"/>
    <property type="match status" value="1"/>
</dbReference>
<keyword evidence="1" id="KW-0677">Repeat</keyword>